<protein>
    <submittedName>
        <fullName evidence="2">Uncharacterized protein</fullName>
    </submittedName>
</protein>
<feature type="compositionally biased region" description="Basic and acidic residues" evidence="1">
    <location>
        <begin position="1"/>
        <end position="13"/>
    </location>
</feature>
<accession>A0A2S4UFC7</accession>
<evidence type="ECO:0000313" key="2">
    <source>
        <dbReference type="EMBL" id="POV95970.1"/>
    </source>
</evidence>
<feature type="compositionally biased region" description="Basic and acidic residues" evidence="1">
    <location>
        <begin position="24"/>
        <end position="44"/>
    </location>
</feature>
<sequence>MCMHTLKENDNNDKYSIYNRRNGVKRERERERDKKRTEVGEKKRERNLSVPIRELFRRPGFLDQADWLATDSRTTAALNMNHLPNGGNGSDTVFLIHYLINNLRLPSSKGAQSRIELLLVFYMLEFFEEYYKPIMEGILSSREGRSIAHRNAT</sequence>
<proteinExistence type="predicted"/>
<dbReference type="Proteomes" id="UP000238274">
    <property type="component" value="Unassembled WGS sequence"/>
</dbReference>
<evidence type="ECO:0000256" key="1">
    <source>
        <dbReference type="SAM" id="MobiDB-lite"/>
    </source>
</evidence>
<name>A0A2S4UFC7_9BASI</name>
<evidence type="ECO:0000313" key="3">
    <source>
        <dbReference type="Proteomes" id="UP000238274"/>
    </source>
</evidence>
<gene>
    <name evidence="2" type="ORF">PSHT_15381</name>
</gene>
<dbReference type="VEuPathDB" id="FungiDB:PSTT_13459"/>
<dbReference type="OrthoDB" id="2508656at2759"/>
<keyword evidence="3" id="KW-1185">Reference proteome</keyword>
<reference evidence="3" key="2">
    <citation type="journal article" date="2018" name="BMC Genomics">
        <title>Genomic insights into host adaptation between the wheat stripe rust pathogen (Puccinia striiformis f. sp. tritici) and the barley stripe rust pathogen (Puccinia striiformis f. sp. hordei).</title>
        <authorList>
            <person name="Xia C."/>
            <person name="Wang M."/>
            <person name="Yin C."/>
            <person name="Cornejo O.E."/>
            <person name="Hulbert S.H."/>
            <person name="Chen X."/>
        </authorList>
    </citation>
    <scope>NUCLEOTIDE SEQUENCE [LARGE SCALE GENOMIC DNA]</scope>
    <source>
        <strain evidence="3">93TX-2</strain>
    </source>
</reference>
<reference evidence="2 3" key="1">
    <citation type="submission" date="2017-12" db="EMBL/GenBank/DDBJ databases">
        <title>Gene loss provides genomic basis for host adaptation in cereal stripe rust fungi.</title>
        <authorList>
            <person name="Xia C."/>
        </authorList>
    </citation>
    <scope>NUCLEOTIDE SEQUENCE [LARGE SCALE GENOMIC DNA]</scope>
    <source>
        <strain evidence="2 3">93TX-2</strain>
    </source>
</reference>
<dbReference type="EMBL" id="PKSM01000390">
    <property type="protein sequence ID" value="POV95970.1"/>
    <property type="molecule type" value="Genomic_DNA"/>
</dbReference>
<feature type="region of interest" description="Disordered" evidence="1">
    <location>
        <begin position="1"/>
        <end position="44"/>
    </location>
</feature>
<dbReference type="AlphaFoldDB" id="A0A2S4UFC7"/>
<comment type="caution">
    <text evidence="2">The sequence shown here is derived from an EMBL/GenBank/DDBJ whole genome shotgun (WGS) entry which is preliminary data.</text>
</comment>
<reference evidence="3" key="3">
    <citation type="journal article" date="2018" name="Mol. Plant Microbe Interact.">
        <title>Genome sequence resources for the wheat stripe rust pathogen (Puccinia striiformis f. sp. tritici) and the barley stripe rust pathogen (Puccinia striiformis f. sp. hordei).</title>
        <authorList>
            <person name="Xia C."/>
            <person name="Wang M."/>
            <person name="Yin C."/>
            <person name="Cornejo O.E."/>
            <person name="Hulbert S.H."/>
            <person name="Chen X."/>
        </authorList>
    </citation>
    <scope>NUCLEOTIDE SEQUENCE [LARGE SCALE GENOMIC DNA]</scope>
    <source>
        <strain evidence="3">93TX-2</strain>
    </source>
</reference>
<dbReference type="VEuPathDB" id="FungiDB:PSHT_15381"/>
<organism evidence="2 3">
    <name type="scientific">Puccinia striiformis</name>
    <dbReference type="NCBI Taxonomy" id="27350"/>
    <lineage>
        <taxon>Eukaryota</taxon>
        <taxon>Fungi</taxon>
        <taxon>Dikarya</taxon>
        <taxon>Basidiomycota</taxon>
        <taxon>Pucciniomycotina</taxon>
        <taxon>Pucciniomycetes</taxon>
        <taxon>Pucciniales</taxon>
        <taxon>Pucciniaceae</taxon>
        <taxon>Puccinia</taxon>
    </lineage>
</organism>